<name>A0A8H2WP05_9AGAM</name>
<sequence>MRGHPPATLADVFYRSTWITNGLWNAIGRCWRQDPLQRPNATTFLRLLFHLEGREIPWLPVDVNDLAGKLKYSSARHQQNNPTPKCRFVWKRFSRTSSEILEEVNIEIALYEATYVPKWYSKATPLGLKVVVKAGSESESSARTREALYSMTQHEIALVAQIDHPCIQRLLGIDSSATHTHMPDMVFESLSQVTLAHPRSNRFLRSC</sequence>
<accession>A0A8H2WP05</accession>
<evidence type="ECO:0000313" key="2">
    <source>
        <dbReference type="Proteomes" id="UP000663831"/>
    </source>
</evidence>
<dbReference type="Proteomes" id="UP000663831">
    <property type="component" value="Unassembled WGS sequence"/>
</dbReference>
<evidence type="ECO:0000313" key="1">
    <source>
        <dbReference type="EMBL" id="CAE6391327.1"/>
    </source>
</evidence>
<dbReference type="EMBL" id="CAJMWV010000379">
    <property type="protein sequence ID" value="CAE6391327.1"/>
    <property type="molecule type" value="Genomic_DNA"/>
</dbReference>
<evidence type="ECO:0008006" key="3">
    <source>
        <dbReference type="Google" id="ProtNLM"/>
    </source>
</evidence>
<proteinExistence type="predicted"/>
<dbReference type="AlphaFoldDB" id="A0A8H2WP05"/>
<gene>
    <name evidence="1" type="ORF">RDB_LOCUS8758</name>
</gene>
<organism evidence="1 2">
    <name type="scientific">Rhizoctonia solani</name>
    <dbReference type="NCBI Taxonomy" id="456999"/>
    <lineage>
        <taxon>Eukaryota</taxon>
        <taxon>Fungi</taxon>
        <taxon>Dikarya</taxon>
        <taxon>Basidiomycota</taxon>
        <taxon>Agaricomycotina</taxon>
        <taxon>Agaricomycetes</taxon>
        <taxon>Cantharellales</taxon>
        <taxon>Ceratobasidiaceae</taxon>
        <taxon>Rhizoctonia</taxon>
    </lineage>
</organism>
<reference evidence="1" key="1">
    <citation type="submission" date="2021-01" db="EMBL/GenBank/DDBJ databases">
        <authorList>
            <person name="Kaushik A."/>
        </authorList>
    </citation>
    <scope>NUCLEOTIDE SEQUENCE</scope>
    <source>
        <strain evidence="1">AG3-1AP</strain>
    </source>
</reference>
<comment type="caution">
    <text evidence="1">The sequence shown here is derived from an EMBL/GenBank/DDBJ whole genome shotgun (WGS) entry which is preliminary data.</text>
</comment>
<protein>
    <recommendedName>
        <fullName evidence="3">Protein kinase domain-containing protein</fullName>
    </recommendedName>
</protein>